<evidence type="ECO:0000313" key="2">
    <source>
        <dbReference type="EMBL" id="KIL57206.1"/>
    </source>
</evidence>
<feature type="domain" description="SEC63" evidence="1">
    <location>
        <begin position="76"/>
        <end position="132"/>
    </location>
</feature>
<accession>A0A0C2WKI7</accession>
<proteinExistence type="predicted"/>
<gene>
    <name evidence="2" type="ORF">M378DRAFT_399363</name>
</gene>
<dbReference type="HOGENOM" id="CLU_1834656_0_0_1"/>
<dbReference type="InParanoid" id="A0A0C2WKI7"/>
<dbReference type="InterPro" id="IPR004179">
    <property type="entry name" value="Sec63-dom"/>
</dbReference>
<evidence type="ECO:0000313" key="3">
    <source>
        <dbReference type="Proteomes" id="UP000054549"/>
    </source>
</evidence>
<reference evidence="2 3" key="1">
    <citation type="submission" date="2014-04" db="EMBL/GenBank/DDBJ databases">
        <title>Evolutionary Origins and Diversification of the Mycorrhizal Mutualists.</title>
        <authorList>
            <consortium name="DOE Joint Genome Institute"/>
            <consortium name="Mycorrhizal Genomics Consortium"/>
            <person name="Kohler A."/>
            <person name="Kuo A."/>
            <person name="Nagy L.G."/>
            <person name="Floudas D."/>
            <person name="Copeland A."/>
            <person name="Barry K.W."/>
            <person name="Cichocki N."/>
            <person name="Veneault-Fourrey C."/>
            <person name="LaButti K."/>
            <person name="Lindquist E.A."/>
            <person name="Lipzen A."/>
            <person name="Lundell T."/>
            <person name="Morin E."/>
            <person name="Murat C."/>
            <person name="Riley R."/>
            <person name="Ohm R."/>
            <person name="Sun H."/>
            <person name="Tunlid A."/>
            <person name="Henrissat B."/>
            <person name="Grigoriev I.V."/>
            <person name="Hibbett D.S."/>
            <person name="Martin F."/>
        </authorList>
    </citation>
    <scope>NUCLEOTIDE SEQUENCE [LARGE SCALE GENOMIC DNA]</scope>
    <source>
        <strain evidence="2 3">Koide BX008</strain>
    </source>
</reference>
<name>A0A0C2WKI7_AMAMK</name>
<dbReference type="STRING" id="946122.A0A0C2WKI7"/>
<organism evidence="2 3">
    <name type="scientific">Amanita muscaria (strain Koide BX008)</name>
    <dbReference type="NCBI Taxonomy" id="946122"/>
    <lineage>
        <taxon>Eukaryota</taxon>
        <taxon>Fungi</taxon>
        <taxon>Dikarya</taxon>
        <taxon>Basidiomycota</taxon>
        <taxon>Agaricomycotina</taxon>
        <taxon>Agaricomycetes</taxon>
        <taxon>Agaricomycetidae</taxon>
        <taxon>Agaricales</taxon>
        <taxon>Pluteineae</taxon>
        <taxon>Amanitaceae</taxon>
        <taxon>Amanita</taxon>
    </lineage>
</organism>
<keyword evidence="3" id="KW-1185">Reference proteome</keyword>
<dbReference type="Pfam" id="PF02889">
    <property type="entry name" value="Sec63"/>
    <property type="match status" value="1"/>
</dbReference>
<dbReference type="Proteomes" id="UP000054549">
    <property type="component" value="Unassembled WGS sequence"/>
</dbReference>
<evidence type="ECO:0000259" key="1">
    <source>
        <dbReference type="Pfam" id="PF02889"/>
    </source>
</evidence>
<sequence length="140" mass="16252">MEVHKPLLVHKRNQTTRTSIVGCFLCLVSPTPREPCPTFLCLQQGRLFFFCKYERSSRRFQSPELNRVTGDVQSSALSNEFRMLPVRLEEERPEPGKSLERVPIPVDEKAARFNVLIQPHILRLKLDRFVLVTRLGHGIR</sequence>
<dbReference type="EMBL" id="KN818378">
    <property type="protein sequence ID" value="KIL57206.1"/>
    <property type="molecule type" value="Genomic_DNA"/>
</dbReference>
<dbReference type="AlphaFoldDB" id="A0A0C2WKI7"/>
<protein>
    <recommendedName>
        <fullName evidence="1">SEC63 domain-containing protein</fullName>
    </recommendedName>
</protein>